<dbReference type="FunFam" id="3.40.50.1820:FF:000173">
    <property type="entry name" value="Alpha/beta hydrolase"/>
    <property type="match status" value="1"/>
</dbReference>
<reference evidence="2 3" key="1">
    <citation type="submission" date="2020-08" db="EMBL/GenBank/DDBJ databases">
        <title>Genomic Encyclopedia of Type Strains, Phase IV (KMG-V): Genome sequencing to study the core and pangenomes of soil and plant-associated prokaryotes.</title>
        <authorList>
            <person name="Whitman W."/>
        </authorList>
    </citation>
    <scope>NUCLEOTIDE SEQUENCE [LARGE SCALE GENOMIC DNA]</scope>
    <source>
        <strain evidence="2 3">X5P3</strain>
    </source>
</reference>
<dbReference type="InterPro" id="IPR029058">
    <property type="entry name" value="AB_hydrolase_fold"/>
</dbReference>
<organism evidence="2 3">
    <name type="scientific">Granulicella mallensis</name>
    <dbReference type="NCBI Taxonomy" id="940614"/>
    <lineage>
        <taxon>Bacteria</taxon>
        <taxon>Pseudomonadati</taxon>
        <taxon>Acidobacteriota</taxon>
        <taxon>Terriglobia</taxon>
        <taxon>Terriglobales</taxon>
        <taxon>Acidobacteriaceae</taxon>
        <taxon>Granulicella</taxon>
    </lineage>
</organism>
<dbReference type="Pfam" id="PF00561">
    <property type="entry name" value="Abhydrolase_1"/>
    <property type="match status" value="1"/>
</dbReference>
<dbReference type="PRINTS" id="PR00412">
    <property type="entry name" value="EPOXHYDRLASE"/>
</dbReference>
<dbReference type="Gene3D" id="3.40.50.1820">
    <property type="entry name" value="alpha/beta hydrolase"/>
    <property type="match status" value="1"/>
</dbReference>
<sequence length="287" mass="32658">MPYTSTHYVQVDGVKVFYREAGQKDAPILLLLHGFPASSFQYRELIPILANKYRVIAPDMPGFGFTEVPLERAYKYTFDALATTMLAFTQALQLERYTMYVFDYGAPTGFRMAMAHPERILAIISQNGNAYEVGLGEAWIPIQRYWKEPSLENRLALQPALSLEGIRSQYIDGVPHPERVKPESYTLDTALIARPGNKDIQLDLFLDYANNVNLYPEFQRYFRQFKPPLLAIWGKFDAFFLPAGAEAFSRDDPNAISHLLEAGHFALETDVEEIACKILEFLATIIN</sequence>
<evidence type="ECO:0000259" key="1">
    <source>
        <dbReference type="Pfam" id="PF00561"/>
    </source>
</evidence>
<dbReference type="InterPro" id="IPR000639">
    <property type="entry name" value="Epox_hydrolase-like"/>
</dbReference>
<protein>
    <submittedName>
        <fullName evidence="2">Pimeloyl-ACP methyl ester carboxylesterase</fullName>
    </submittedName>
</protein>
<dbReference type="PANTHER" id="PTHR42977">
    <property type="entry name" value="HYDROLASE-RELATED"/>
    <property type="match status" value="1"/>
</dbReference>
<comment type="caution">
    <text evidence="2">The sequence shown here is derived from an EMBL/GenBank/DDBJ whole genome shotgun (WGS) entry which is preliminary data.</text>
</comment>
<proteinExistence type="predicted"/>
<feature type="domain" description="AB hydrolase-1" evidence="1">
    <location>
        <begin position="27"/>
        <end position="269"/>
    </location>
</feature>
<dbReference type="GO" id="GO:0004301">
    <property type="term" value="F:epoxide hydrolase activity"/>
    <property type="evidence" value="ECO:0007669"/>
    <property type="project" value="TreeGrafter"/>
</dbReference>
<dbReference type="PRINTS" id="PR00111">
    <property type="entry name" value="ABHYDROLASE"/>
</dbReference>
<dbReference type="InterPro" id="IPR000073">
    <property type="entry name" value="AB_hydrolase_1"/>
</dbReference>
<evidence type="ECO:0000313" key="2">
    <source>
        <dbReference type="EMBL" id="MBB5066265.1"/>
    </source>
</evidence>
<gene>
    <name evidence="2" type="ORF">HDF15_004641</name>
</gene>
<dbReference type="InterPro" id="IPR051340">
    <property type="entry name" value="Haloalkane_dehalogenase"/>
</dbReference>
<evidence type="ECO:0000313" key="3">
    <source>
        <dbReference type="Proteomes" id="UP000584867"/>
    </source>
</evidence>
<dbReference type="EMBL" id="JACHIO010000025">
    <property type="protein sequence ID" value="MBB5066265.1"/>
    <property type="molecule type" value="Genomic_DNA"/>
</dbReference>
<dbReference type="AlphaFoldDB" id="A0A7W7ZUD2"/>
<dbReference type="RefSeq" id="WP_184259640.1">
    <property type="nucleotide sequence ID" value="NZ_JACHIO010000025.1"/>
</dbReference>
<dbReference type="SUPFAM" id="SSF53474">
    <property type="entry name" value="alpha/beta-Hydrolases"/>
    <property type="match status" value="1"/>
</dbReference>
<dbReference type="PANTHER" id="PTHR42977:SF1">
    <property type="entry name" value="BLR6576 PROTEIN"/>
    <property type="match status" value="1"/>
</dbReference>
<name>A0A7W7ZUD2_9BACT</name>
<accession>A0A7W7ZUD2</accession>
<dbReference type="Proteomes" id="UP000584867">
    <property type="component" value="Unassembled WGS sequence"/>
</dbReference>